<evidence type="ECO:0000313" key="5">
    <source>
        <dbReference type="Proteomes" id="UP000199518"/>
    </source>
</evidence>
<keyword evidence="1 4" id="KW-0808">Transferase</keyword>
<evidence type="ECO:0000259" key="3">
    <source>
        <dbReference type="Pfam" id="PF00685"/>
    </source>
</evidence>
<dbReference type="GO" id="GO:0008146">
    <property type="term" value="F:sulfotransferase activity"/>
    <property type="evidence" value="ECO:0007669"/>
    <property type="project" value="InterPro"/>
</dbReference>
<dbReference type="AlphaFoldDB" id="A0A1I3DLL8"/>
<dbReference type="PANTHER" id="PTHR10605:SF56">
    <property type="entry name" value="BIFUNCTIONAL HEPARAN SULFATE N-DEACETYLASE_N-SULFOTRANSFERASE"/>
    <property type="match status" value="1"/>
</dbReference>
<evidence type="ECO:0000256" key="1">
    <source>
        <dbReference type="ARBA" id="ARBA00022679"/>
    </source>
</evidence>
<dbReference type="RefSeq" id="WP_092048329.1">
    <property type="nucleotide sequence ID" value="NZ_FOQD01000003.1"/>
</dbReference>
<proteinExistence type="predicted"/>
<keyword evidence="2" id="KW-0325">Glycoprotein</keyword>
<accession>A0A1I3DLL8</accession>
<dbReference type="InterPro" id="IPR037359">
    <property type="entry name" value="NST/OST"/>
</dbReference>
<name>A0A1I3DLL8_9PLAN</name>
<organism evidence="4 5">
    <name type="scientific">Planctomicrobium piriforme</name>
    <dbReference type="NCBI Taxonomy" id="1576369"/>
    <lineage>
        <taxon>Bacteria</taxon>
        <taxon>Pseudomonadati</taxon>
        <taxon>Planctomycetota</taxon>
        <taxon>Planctomycetia</taxon>
        <taxon>Planctomycetales</taxon>
        <taxon>Planctomycetaceae</taxon>
        <taxon>Planctomicrobium</taxon>
    </lineage>
</organism>
<dbReference type="InterPro" id="IPR000863">
    <property type="entry name" value="Sulfotransferase_dom"/>
</dbReference>
<dbReference type="Gene3D" id="3.40.50.300">
    <property type="entry name" value="P-loop containing nucleotide triphosphate hydrolases"/>
    <property type="match status" value="1"/>
</dbReference>
<dbReference type="Pfam" id="PF00685">
    <property type="entry name" value="Sulfotransfer_1"/>
    <property type="match status" value="1"/>
</dbReference>
<protein>
    <submittedName>
        <fullName evidence="4">Sulfotransferase domain-containing protein</fullName>
    </submittedName>
</protein>
<keyword evidence="5" id="KW-1185">Reference proteome</keyword>
<dbReference type="Proteomes" id="UP000199518">
    <property type="component" value="Unassembled WGS sequence"/>
</dbReference>
<dbReference type="InterPro" id="IPR027417">
    <property type="entry name" value="P-loop_NTPase"/>
</dbReference>
<gene>
    <name evidence="4" type="ORF">SAMN05421753_103311</name>
</gene>
<dbReference type="PANTHER" id="PTHR10605">
    <property type="entry name" value="HEPARAN SULFATE SULFOTRANSFERASE"/>
    <property type="match status" value="1"/>
</dbReference>
<evidence type="ECO:0000313" key="4">
    <source>
        <dbReference type="EMBL" id="SFH87596.1"/>
    </source>
</evidence>
<dbReference type="EMBL" id="FOQD01000003">
    <property type="protein sequence ID" value="SFH87596.1"/>
    <property type="molecule type" value="Genomic_DNA"/>
</dbReference>
<evidence type="ECO:0000256" key="2">
    <source>
        <dbReference type="ARBA" id="ARBA00023180"/>
    </source>
</evidence>
<sequence length="284" mass="33105">MDYRIPLLRRLRHLTPRPSRIWKHAHSPVGRLPDLLIAGTVKGGTTSLHFYLSQHPLVHSGLRKEVHYFDKSYHRGERWYRKHFTRQPGGIVLDSTPNYIYFEGACERILKLMPTVKIVLLLRDPVYRAFSHFQHSCRRKFEGRSFDDAVRQDMHDFKKLGAFGDDSLENGFHSYVRRGVYAPQVKRLQAAFGDQLLVFRSKDFFQSPLAITNQVLRHCGLTELPTLEFEQFNKGDYKQTMSPEIKQELEQFFAPHNAELCEALNVPNWWPYASQAPTAIHRAA</sequence>
<dbReference type="SUPFAM" id="SSF52540">
    <property type="entry name" value="P-loop containing nucleoside triphosphate hydrolases"/>
    <property type="match status" value="1"/>
</dbReference>
<dbReference type="STRING" id="1576369.SAMN05421753_103311"/>
<dbReference type="OrthoDB" id="9797480at2"/>
<feature type="domain" description="Sulfotransferase" evidence="3">
    <location>
        <begin position="33"/>
        <end position="222"/>
    </location>
</feature>
<reference evidence="5" key="1">
    <citation type="submission" date="2016-10" db="EMBL/GenBank/DDBJ databases">
        <authorList>
            <person name="Varghese N."/>
            <person name="Submissions S."/>
        </authorList>
    </citation>
    <scope>NUCLEOTIDE SEQUENCE [LARGE SCALE GENOMIC DNA]</scope>
    <source>
        <strain evidence="5">DSM 26348</strain>
    </source>
</reference>